<gene>
    <name evidence="1" type="ORF">HAL011_08150</name>
    <name evidence="2" type="ORF">HAL013_04960</name>
    <name evidence="3" type="ORF">HAL09_13870</name>
</gene>
<sequence>MKTIHLFADAHPQGGLGHLRRMQKLKALLKPLAQVRLFAPHPLADEPLEWLNAKILGAHLCVVDSYLARPDFFTKIQTPLILFEDFFQKREGFSQSAAFFFNPAHNAHTHYPKDLQTNPHYFLGSAYLPIDPTFCCARFNTAKSLKPTPQEILLCLGGSDLVLTPLKRTLGLLKNTPLNIHTIAPKSILPQLPKAANFSFEPLLSPQELAQRLFASDIALFGGGQMLYEAILSQTPLVSLPIASNQLCQVQALAQAGALLPARLDNLLSTLQALLDLKTRTHMQEAQKNLKLGDQLLPALQKILDHA</sequence>
<evidence type="ECO:0000313" key="6">
    <source>
        <dbReference type="Proteomes" id="UP000045175"/>
    </source>
</evidence>
<evidence type="ECO:0000313" key="4">
    <source>
        <dbReference type="Proteomes" id="UP000038622"/>
    </source>
</evidence>
<reference evidence="5 6" key="3">
    <citation type="submission" date="2014-12" db="EMBL/GenBank/DDBJ databases">
        <authorList>
            <person name="Jaenicke S."/>
        </authorList>
    </citation>
    <scope>NUCLEOTIDE SEQUENCE [LARGE SCALE GENOMIC DNA]</scope>
</reference>
<evidence type="ECO:0000313" key="5">
    <source>
        <dbReference type="Proteomes" id="UP000041394"/>
    </source>
</evidence>
<dbReference type="RefSeq" id="WP_156239895.1">
    <property type="nucleotide sequence ID" value="NZ_CDMH01000022.1"/>
</dbReference>
<dbReference type="Proteomes" id="UP000041394">
    <property type="component" value="Unassembled WGS sequence"/>
</dbReference>
<dbReference type="Gene3D" id="3.40.50.2000">
    <property type="entry name" value="Glycogen Phosphorylase B"/>
    <property type="match status" value="1"/>
</dbReference>
<dbReference type="EMBL" id="CDML01000025">
    <property type="protein sequence ID" value="CRF41039.1"/>
    <property type="molecule type" value="Genomic_DNA"/>
</dbReference>
<organism evidence="2 6">
    <name type="scientific">Helicobacter ailurogastricus</name>
    <dbReference type="NCBI Taxonomy" id="1578720"/>
    <lineage>
        <taxon>Bacteria</taxon>
        <taxon>Pseudomonadati</taxon>
        <taxon>Campylobacterota</taxon>
        <taxon>Epsilonproteobacteria</taxon>
        <taxon>Campylobacterales</taxon>
        <taxon>Helicobacteraceae</taxon>
        <taxon>Helicobacter</taxon>
    </lineage>
</organism>
<proteinExistence type="predicted"/>
<evidence type="ECO:0000313" key="2">
    <source>
        <dbReference type="EMBL" id="CRF42327.1"/>
    </source>
</evidence>
<dbReference type="AlphaFoldDB" id="A0A0K2X760"/>
<dbReference type="Proteomes" id="UP000038622">
    <property type="component" value="Unassembled WGS sequence"/>
</dbReference>
<name>A0A0K2X760_9HELI</name>
<evidence type="ECO:0000313" key="1">
    <source>
        <dbReference type="EMBL" id="CRF41039.1"/>
    </source>
</evidence>
<accession>A0A0K2X760</accession>
<dbReference type="OrthoDB" id="5322054at2"/>
<evidence type="ECO:0000313" key="3">
    <source>
        <dbReference type="EMBL" id="CRF44775.1"/>
    </source>
</evidence>
<dbReference type="Proteomes" id="UP000045175">
    <property type="component" value="Unassembled WGS sequence"/>
</dbReference>
<reference evidence="2" key="1">
    <citation type="submission" date="2014-12" db="EMBL/GenBank/DDBJ databases">
        <title>Whole genome sequences of four Staphylococcus schleiferi canine isolates.</title>
        <authorList>
            <person name="Misic A.M."/>
            <person name="Cain C."/>
            <person name="Morris D.O."/>
            <person name="Rankin S."/>
            <person name="Beiting D."/>
        </authorList>
    </citation>
    <scope>NUCLEOTIDE SEQUENCE</scope>
    <source>
        <strain evidence="1">ASB11</strain>
        <strain evidence="2">ASB13</strain>
        <strain evidence="3">ASB9</strain>
    </source>
</reference>
<dbReference type="EMBL" id="CDMH01000022">
    <property type="protein sequence ID" value="CRF42327.1"/>
    <property type="molecule type" value="Genomic_DNA"/>
</dbReference>
<dbReference type="STRING" id="1578720.HAL011_08150"/>
<dbReference type="EMBL" id="CDMN01000058">
    <property type="protein sequence ID" value="CRF44775.1"/>
    <property type="molecule type" value="Genomic_DNA"/>
</dbReference>
<reference evidence="4" key="2">
    <citation type="submission" date="2014-12" db="EMBL/GenBank/DDBJ databases">
        <authorList>
            <person name="Smet A."/>
        </authorList>
    </citation>
    <scope>NUCLEOTIDE SEQUENCE [LARGE SCALE GENOMIC DNA]</scope>
</reference>
<keyword evidence="4" id="KW-1185">Reference proteome</keyword>
<protein>
    <submittedName>
        <fullName evidence="2">Uncharacterized protein</fullName>
    </submittedName>
</protein>